<organism evidence="2 3">
    <name type="scientific">Ideonella azotifigens</name>
    <dbReference type="NCBI Taxonomy" id="513160"/>
    <lineage>
        <taxon>Bacteria</taxon>
        <taxon>Pseudomonadati</taxon>
        <taxon>Pseudomonadota</taxon>
        <taxon>Betaproteobacteria</taxon>
        <taxon>Burkholderiales</taxon>
        <taxon>Sphaerotilaceae</taxon>
        <taxon>Ideonella</taxon>
    </lineage>
</organism>
<dbReference type="RefSeq" id="WP_231011852.1">
    <property type="nucleotide sequence ID" value="NZ_BAAAEW010000023.1"/>
</dbReference>
<evidence type="ECO:0000313" key="2">
    <source>
        <dbReference type="EMBL" id="GAA0756749.1"/>
    </source>
</evidence>
<sequence length="462" mass="49778">MFISFFPVRSTAALAALAVLGGCASFSPDGGFGDVARLTQARSGQVPRWQRTPADEAAAQTRVTELLQQPLSAEAAVELALLHNRGLQARFAELGLAEAERVQAGRLANPALRYGRMSGGGVTEIDSAVLFNLLGLLTLPLASELGQQHFKQAKLQAASDAVAVATQARRAFFNAVAAQALVAYAQQVKLAAEASRELATRMQQAGNFNKLAQMRQQSFDADATAQLLRAQHRAVAEREQLVKALGLSSEELGKLQLPERLPDLPAQPAALVQAEQAAMDRRLDVLQARRSAEATARQLGLTQRTGFVNLLDPNLTLARHGQTGEATRRGFELELTLPLFDFGAGGSPAAVQAELQYGQAVHHAAEVAVNARSEVRESSSAYLTAHALARHYRDEVLPLQQRIADENQLRYNGMLLSVFELLADAREQITSVTGYTEALRDFWLADADLQQALAGPLPQPGQ</sequence>
<name>A0ABP3VGL4_9BURK</name>
<dbReference type="PANTHER" id="PTHR30203:SF24">
    <property type="entry name" value="BLR4935 PROTEIN"/>
    <property type="match status" value="1"/>
</dbReference>
<feature type="signal peptide" evidence="1">
    <location>
        <begin position="1"/>
        <end position="15"/>
    </location>
</feature>
<comment type="caution">
    <text evidence="2">The sequence shown here is derived from an EMBL/GenBank/DDBJ whole genome shotgun (WGS) entry which is preliminary data.</text>
</comment>
<keyword evidence="1" id="KW-0732">Signal</keyword>
<reference evidence="3" key="1">
    <citation type="journal article" date="2019" name="Int. J. Syst. Evol. Microbiol.">
        <title>The Global Catalogue of Microorganisms (GCM) 10K type strain sequencing project: providing services to taxonomists for standard genome sequencing and annotation.</title>
        <authorList>
            <consortium name="The Broad Institute Genomics Platform"/>
            <consortium name="The Broad Institute Genome Sequencing Center for Infectious Disease"/>
            <person name="Wu L."/>
            <person name="Ma J."/>
        </authorList>
    </citation>
    <scope>NUCLEOTIDE SEQUENCE [LARGE SCALE GENOMIC DNA]</scope>
    <source>
        <strain evidence="3">JCM 15503</strain>
    </source>
</reference>
<dbReference type="SUPFAM" id="SSF56954">
    <property type="entry name" value="Outer membrane efflux proteins (OEP)"/>
    <property type="match status" value="1"/>
</dbReference>
<dbReference type="Gene3D" id="1.20.1600.10">
    <property type="entry name" value="Outer membrane efflux proteins (OEP)"/>
    <property type="match status" value="1"/>
</dbReference>
<dbReference type="Proteomes" id="UP001500279">
    <property type="component" value="Unassembled WGS sequence"/>
</dbReference>
<keyword evidence="3" id="KW-1185">Reference proteome</keyword>
<proteinExistence type="predicted"/>
<gene>
    <name evidence="2" type="ORF">GCM10009107_35590</name>
</gene>
<evidence type="ECO:0000313" key="3">
    <source>
        <dbReference type="Proteomes" id="UP001500279"/>
    </source>
</evidence>
<dbReference type="InterPro" id="IPR010131">
    <property type="entry name" value="MdtP/NodT-like"/>
</dbReference>
<dbReference type="PANTHER" id="PTHR30203">
    <property type="entry name" value="OUTER MEMBRANE CATION EFFLUX PROTEIN"/>
    <property type="match status" value="1"/>
</dbReference>
<protein>
    <submittedName>
        <fullName evidence="2">TolC family protein</fullName>
    </submittedName>
</protein>
<evidence type="ECO:0000256" key="1">
    <source>
        <dbReference type="SAM" id="SignalP"/>
    </source>
</evidence>
<feature type="chain" id="PRO_5047206597" evidence="1">
    <location>
        <begin position="16"/>
        <end position="462"/>
    </location>
</feature>
<accession>A0ABP3VGL4</accession>
<dbReference type="EMBL" id="BAAAEW010000023">
    <property type="protein sequence ID" value="GAA0756749.1"/>
    <property type="molecule type" value="Genomic_DNA"/>
</dbReference>